<gene>
    <name evidence="2" type="ORF">TK50_06515</name>
</gene>
<keyword evidence="3" id="KW-1185">Reference proteome</keyword>
<dbReference type="GeneID" id="301303802"/>
<reference evidence="2 3" key="1">
    <citation type="submission" date="2015-01" db="EMBL/GenBank/DDBJ databases">
        <title>Sequencing and annotation of Micromonospora carbonacea strain JXNU-1 genome.</title>
        <authorList>
            <person name="Long Z."/>
            <person name="Huang Y."/>
            <person name="Jiang Y."/>
        </authorList>
    </citation>
    <scope>NUCLEOTIDE SEQUENCE [LARGE SCALE GENOMIC DNA]</scope>
    <source>
        <strain evidence="2 3">JXNU-1</strain>
    </source>
</reference>
<dbReference type="EMBL" id="JXSX01000001">
    <property type="protein sequence ID" value="KIR66762.1"/>
    <property type="molecule type" value="Genomic_DNA"/>
</dbReference>
<keyword evidence="1" id="KW-0732">Signal</keyword>
<feature type="signal peptide" evidence="1">
    <location>
        <begin position="1"/>
        <end position="26"/>
    </location>
</feature>
<name>A0A0D0V7C9_9ACTN</name>
<sequence>MPAASTTFRALALSVIASLSVTGCQALDDAGQAVGRSDLVNDFAARLDRALELTYSAEYQLPGGRTATIAQAQDPARSAYTWPGGKLTVTADATARCETGTAKAVCTLLAPPPPNARPSVELFTEAKRRGLVTPPVVVGLLTEAALDPQAVIKETDTTLAGHHAACVEVKRSAGDFTACMTTEGVLGSFTGKVDGTPMELALDRYTDTVDGASFELPAGAGVVDRRTADS</sequence>
<protein>
    <recommendedName>
        <fullName evidence="4">Lipoprotein</fullName>
    </recommendedName>
</protein>
<feature type="chain" id="PRO_5002223264" description="Lipoprotein" evidence="1">
    <location>
        <begin position="27"/>
        <end position="230"/>
    </location>
</feature>
<dbReference type="RefSeq" id="WP_043963957.1">
    <property type="nucleotide sequence ID" value="NZ_JXSX01000001.1"/>
</dbReference>
<evidence type="ECO:0008006" key="4">
    <source>
        <dbReference type="Google" id="ProtNLM"/>
    </source>
</evidence>
<evidence type="ECO:0000313" key="3">
    <source>
        <dbReference type="Proteomes" id="UP000032254"/>
    </source>
</evidence>
<dbReference type="Proteomes" id="UP000032254">
    <property type="component" value="Unassembled WGS sequence"/>
</dbReference>
<dbReference type="AlphaFoldDB" id="A0A0D0V7C9"/>
<organism evidence="2 3">
    <name type="scientific">Micromonospora haikouensis</name>
    <dbReference type="NCBI Taxonomy" id="686309"/>
    <lineage>
        <taxon>Bacteria</taxon>
        <taxon>Bacillati</taxon>
        <taxon>Actinomycetota</taxon>
        <taxon>Actinomycetes</taxon>
        <taxon>Micromonosporales</taxon>
        <taxon>Micromonosporaceae</taxon>
        <taxon>Micromonospora</taxon>
    </lineage>
</organism>
<dbReference type="OrthoDB" id="3401504at2"/>
<evidence type="ECO:0000256" key="1">
    <source>
        <dbReference type="SAM" id="SignalP"/>
    </source>
</evidence>
<comment type="caution">
    <text evidence="2">The sequence shown here is derived from an EMBL/GenBank/DDBJ whole genome shotgun (WGS) entry which is preliminary data.</text>
</comment>
<accession>A0A0D0V7C9</accession>
<dbReference type="PATRIC" id="fig|47853.6.peg.1388"/>
<evidence type="ECO:0000313" key="2">
    <source>
        <dbReference type="EMBL" id="KIR66762.1"/>
    </source>
</evidence>
<proteinExistence type="predicted"/>